<feature type="domain" description="Transglycosylase SLT" evidence="2">
    <location>
        <begin position="10"/>
        <end position="122"/>
    </location>
</feature>
<evidence type="ECO:0000313" key="3">
    <source>
        <dbReference type="EMBL" id="MEC3890221.1"/>
    </source>
</evidence>
<sequence>MEMAACADMAVPMSVMQHVVNVESSSNPYAIGVVGGRLVRQPKTMGEALATVKMLEDKGYNFSVGLAQVNRYNLAKYGLGSYEKAFHQCSNLQAGSKILAECYSRSGNDWGKSFSCYYSGNFVTGYRHGYVQKIYASIQGQRGAEAAAPIPVVSTGRSPAPRQAPALQNVQIERRIVDQDTGERVQGMAQRAQFVPQRSGDSALVIAPASVSEYARGALVRTADAALANVVAGALTKRGGPSQGDAAAELMAEMQRESAGSAAGPSGPVMLRPWGEKASAARPVGQPNPPALPAAPSVDTAFVF</sequence>
<accession>A0AAJ3CFW4</accession>
<dbReference type="EMBL" id="JAJFNJ020000003">
    <property type="protein sequence ID" value="MEC3890221.1"/>
    <property type="molecule type" value="Genomic_DNA"/>
</dbReference>
<dbReference type="InterPro" id="IPR023346">
    <property type="entry name" value="Lysozyme-like_dom_sf"/>
</dbReference>
<feature type="region of interest" description="Disordered" evidence="1">
    <location>
        <begin position="253"/>
        <end position="273"/>
    </location>
</feature>
<dbReference type="Gene3D" id="1.10.530.10">
    <property type="match status" value="1"/>
</dbReference>
<dbReference type="AlphaFoldDB" id="A0AAJ3CFW4"/>
<dbReference type="InterPro" id="IPR008258">
    <property type="entry name" value="Transglycosylase_SLT_dom_1"/>
</dbReference>
<name>A0AAJ3CFW4_XANCA</name>
<dbReference type="SUPFAM" id="SSF53955">
    <property type="entry name" value="Lysozyme-like"/>
    <property type="match status" value="1"/>
</dbReference>
<protein>
    <submittedName>
        <fullName evidence="3">Lytic transglycosylase domain-containing protein</fullName>
    </submittedName>
</protein>
<dbReference type="CDD" id="cd16892">
    <property type="entry name" value="LT_VirB1-like"/>
    <property type="match status" value="1"/>
</dbReference>
<dbReference type="Proteomes" id="UP001297361">
    <property type="component" value="Unassembled WGS sequence"/>
</dbReference>
<evidence type="ECO:0000313" key="4">
    <source>
        <dbReference type="Proteomes" id="UP001297361"/>
    </source>
</evidence>
<proteinExistence type="predicted"/>
<gene>
    <name evidence="3" type="ORF">LLE72_021340</name>
</gene>
<comment type="caution">
    <text evidence="3">The sequence shown here is derived from an EMBL/GenBank/DDBJ whole genome shotgun (WGS) entry which is preliminary data.</text>
</comment>
<reference evidence="3" key="1">
    <citation type="submission" date="2021-10" db="EMBL/GenBank/DDBJ databases">
        <authorList>
            <person name="Hussein R."/>
            <person name="Harrison J."/>
            <person name="Studholme D.J."/>
            <person name="Vicente J."/>
            <person name="Grant M."/>
        </authorList>
    </citation>
    <scope>NUCLEOTIDE SEQUENCE</scope>
    <source>
        <strain evidence="3">NCPPB 2970</strain>
    </source>
</reference>
<organism evidence="3 4">
    <name type="scientific">Xanthomonas campestris pv. papavericola</name>
    <dbReference type="NCBI Taxonomy" id="487881"/>
    <lineage>
        <taxon>Bacteria</taxon>
        <taxon>Pseudomonadati</taxon>
        <taxon>Pseudomonadota</taxon>
        <taxon>Gammaproteobacteria</taxon>
        <taxon>Lysobacterales</taxon>
        <taxon>Lysobacteraceae</taxon>
        <taxon>Xanthomonas</taxon>
    </lineage>
</organism>
<reference evidence="3" key="2">
    <citation type="submission" date="2024-01" db="EMBL/GenBank/DDBJ databases">
        <title>Long-read genome sequencing of X. campestris pv. papavericola.</title>
        <authorList>
            <person name="Hussain R.M.F."/>
            <person name="Greer S."/>
            <person name="Harrison J."/>
            <person name="Grant M."/>
            <person name="Vicente J."/>
            <person name="Studholme D.J."/>
        </authorList>
    </citation>
    <scope>NUCLEOTIDE SEQUENCE</scope>
    <source>
        <strain evidence="3">NCPPB 2970</strain>
    </source>
</reference>
<evidence type="ECO:0000256" key="1">
    <source>
        <dbReference type="SAM" id="MobiDB-lite"/>
    </source>
</evidence>
<evidence type="ECO:0000259" key="2">
    <source>
        <dbReference type="Pfam" id="PF01464"/>
    </source>
</evidence>
<dbReference type="Pfam" id="PF01464">
    <property type="entry name" value="SLT"/>
    <property type="match status" value="1"/>
</dbReference>